<dbReference type="InterPro" id="IPR036390">
    <property type="entry name" value="WH_DNA-bd_sf"/>
</dbReference>
<dbReference type="InterPro" id="IPR050950">
    <property type="entry name" value="HTH-type_LysR_regulators"/>
</dbReference>
<feature type="domain" description="HTH lysR-type" evidence="5">
    <location>
        <begin position="1"/>
        <end position="57"/>
    </location>
</feature>
<dbReference type="Pfam" id="PF00126">
    <property type="entry name" value="HTH_1"/>
    <property type="match status" value="1"/>
</dbReference>
<keyword evidence="2" id="KW-0805">Transcription regulation</keyword>
<dbReference type="AlphaFoldDB" id="A0A918S3G1"/>
<evidence type="ECO:0000313" key="6">
    <source>
        <dbReference type="EMBL" id="GHA21954.1"/>
    </source>
</evidence>
<dbReference type="SUPFAM" id="SSF46785">
    <property type="entry name" value="Winged helix' DNA-binding domain"/>
    <property type="match status" value="1"/>
</dbReference>
<sequence>MDRSLRQFLAIADAGSITAAARALNVTQPTLTVNMQRLEREVGVPLLTRTFEGVRLTSYGEMFRDKVRQMQRLYDNAVIDLRDTRERAQTGISMACGYTWWSLFVRLMVREYHAEHPSAPIKVNIGDQIQCMDQLISGDISLFVSNEFDGLKSNVGAKFIPLSQSRTGYFVRAGHPLLAAPQLRADILSHPLAITAPPENRFRGFMNETQRLESISVVFEHSAFSFASNSMAACVDYVQNTEAVLAHTRLMADTFRELGLHEIEQLEPKRPQTVGIYLLAEQANDRRVHSLVERVISAGRSVLPPLEGR</sequence>
<dbReference type="InterPro" id="IPR000847">
    <property type="entry name" value="LysR_HTH_N"/>
</dbReference>
<dbReference type="PROSITE" id="PS50931">
    <property type="entry name" value="HTH_LYSR"/>
    <property type="match status" value="1"/>
</dbReference>
<evidence type="ECO:0000256" key="1">
    <source>
        <dbReference type="ARBA" id="ARBA00009437"/>
    </source>
</evidence>
<dbReference type="EMBL" id="BMZE01000002">
    <property type="protein sequence ID" value="GHA21954.1"/>
    <property type="molecule type" value="Genomic_DNA"/>
</dbReference>
<reference evidence="6" key="1">
    <citation type="journal article" date="2014" name="Int. J. Syst. Evol. Microbiol.">
        <title>Complete genome sequence of Corynebacterium casei LMG S-19264T (=DSM 44701T), isolated from a smear-ripened cheese.</title>
        <authorList>
            <consortium name="US DOE Joint Genome Institute (JGI-PGF)"/>
            <person name="Walter F."/>
            <person name="Albersmeier A."/>
            <person name="Kalinowski J."/>
            <person name="Ruckert C."/>
        </authorList>
    </citation>
    <scope>NUCLEOTIDE SEQUENCE</scope>
    <source>
        <strain evidence="6">KCTC 32437</strain>
    </source>
</reference>
<dbReference type="GO" id="GO:0003700">
    <property type="term" value="F:DNA-binding transcription factor activity"/>
    <property type="evidence" value="ECO:0007669"/>
    <property type="project" value="InterPro"/>
</dbReference>
<protein>
    <recommendedName>
        <fullName evidence="5">HTH lysR-type domain-containing protein</fullName>
    </recommendedName>
</protein>
<keyword evidence="7" id="KW-1185">Reference proteome</keyword>
<dbReference type="Proteomes" id="UP000646579">
    <property type="component" value="Unassembled WGS sequence"/>
</dbReference>
<dbReference type="Pfam" id="PF03466">
    <property type="entry name" value="LysR_substrate"/>
    <property type="match status" value="1"/>
</dbReference>
<name>A0A918S3G1_9HYPH</name>
<dbReference type="PRINTS" id="PR00039">
    <property type="entry name" value="HTHLYSR"/>
</dbReference>
<dbReference type="Gene3D" id="1.10.10.10">
    <property type="entry name" value="Winged helix-like DNA-binding domain superfamily/Winged helix DNA-binding domain"/>
    <property type="match status" value="1"/>
</dbReference>
<dbReference type="InterPro" id="IPR005119">
    <property type="entry name" value="LysR_subst-bd"/>
</dbReference>
<reference evidence="6" key="2">
    <citation type="submission" date="2020-09" db="EMBL/GenBank/DDBJ databases">
        <authorList>
            <person name="Sun Q."/>
            <person name="Kim S."/>
        </authorList>
    </citation>
    <scope>NUCLEOTIDE SEQUENCE</scope>
    <source>
        <strain evidence="6">KCTC 32437</strain>
    </source>
</reference>
<accession>A0A918S3G1</accession>
<evidence type="ECO:0000313" key="7">
    <source>
        <dbReference type="Proteomes" id="UP000646579"/>
    </source>
</evidence>
<gene>
    <name evidence="6" type="ORF">GCM10007989_16630</name>
</gene>
<evidence type="ECO:0000256" key="3">
    <source>
        <dbReference type="ARBA" id="ARBA00023125"/>
    </source>
</evidence>
<comment type="similarity">
    <text evidence="1">Belongs to the LysR transcriptional regulatory family.</text>
</comment>
<dbReference type="SUPFAM" id="SSF53850">
    <property type="entry name" value="Periplasmic binding protein-like II"/>
    <property type="match status" value="1"/>
</dbReference>
<organism evidence="6 7">
    <name type="scientific">Devosia pacifica</name>
    <dbReference type="NCBI Taxonomy" id="1335967"/>
    <lineage>
        <taxon>Bacteria</taxon>
        <taxon>Pseudomonadati</taxon>
        <taxon>Pseudomonadota</taxon>
        <taxon>Alphaproteobacteria</taxon>
        <taxon>Hyphomicrobiales</taxon>
        <taxon>Devosiaceae</taxon>
        <taxon>Devosia</taxon>
    </lineage>
</organism>
<dbReference type="Gene3D" id="3.40.190.290">
    <property type="match status" value="1"/>
</dbReference>
<dbReference type="InterPro" id="IPR036388">
    <property type="entry name" value="WH-like_DNA-bd_sf"/>
</dbReference>
<keyword evidence="4" id="KW-0804">Transcription</keyword>
<comment type="caution">
    <text evidence="6">The sequence shown here is derived from an EMBL/GenBank/DDBJ whole genome shotgun (WGS) entry which is preliminary data.</text>
</comment>
<dbReference type="PANTHER" id="PTHR30419">
    <property type="entry name" value="HTH-TYPE TRANSCRIPTIONAL REGULATOR YBHD"/>
    <property type="match status" value="1"/>
</dbReference>
<dbReference type="PANTHER" id="PTHR30419:SF8">
    <property type="entry name" value="NITROGEN ASSIMILATION TRANSCRIPTIONAL ACTIVATOR-RELATED"/>
    <property type="match status" value="1"/>
</dbReference>
<dbReference type="RefSeq" id="WP_189425186.1">
    <property type="nucleotide sequence ID" value="NZ_BMZE01000002.1"/>
</dbReference>
<evidence type="ECO:0000259" key="5">
    <source>
        <dbReference type="PROSITE" id="PS50931"/>
    </source>
</evidence>
<proteinExistence type="inferred from homology"/>
<dbReference type="GO" id="GO:0003677">
    <property type="term" value="F:DNA binding"/>
    <property type="evidence" value="ECO:0007669"/>
    <property type="project" value="UniProtKB-KW"/>
</dbReference>
<dbReference type="GO" id="GO:0005829">
    <property type="term" value="C:cytosol"/>
    <property type="evidence" value="ECO:0007669"/>
    <property type="project" value="TreeGrafter"/>
</dbReference>
<evidence type="ECO:0000256" key="4">
    <source>
        <dbReference type="ARBA" id="ARBA00023163"/>
    </source>
</evidence>
<keyword evidence="3" id="KW-0238">DNA-binding</keyword>
<evidence type="ECO:0000256" key="2">
    <source>
        <dbReference type="ARBA" id="ARBA00023015"/>
    </source>
</evidence>